<sequence>MRRRGRMTPERTVAGFDSATSLLRTLSSYNAGGDVPLAGEAPGTLEGAVALAAQAANRAPRRLKERVYAAAGWSEAVPRQRVGEIDSDELASWVTGHYPGKQSEVAFVGSSNGALTHLAAALEAPWLPQTLLIPVRRGGVPPDDASADLRRMRPTGEELVRANPDLRLHHMHDPNQDRLMISGMCYFRVKWLRLPDAYRRFLRSRLVPGGTLVVSDCALRWPTTRVSDRYVFQHGGFGGAAPEELRYGSERVREFLRAQGSDHTKFDGPEPDGDSPEAEWGFAPELMDDLRELADEEGWTLRRLRYAEPESPSPAVAELYRDWYRSRGLPPDRLLVESFMLVEPYWALRTGSVPFWTVFNKEPSLRNLEEYLDRVPDYEEIRMALFSHGVDSVGLARAEEWARVLDRATKVGSFLGTDPSAFPRDFAVFARFHRELTRVRGRQPMPPPMRWPEAAESLAGADGVELVKERD</sequence>
<name>A0A7Y9XC51_9ACTN</name>
<gene>
    <name evidence="1" type="ORF">HNR06_002577</name>
</gene>
<evidence type="ECO:0000313" key="1">
    <source>
        <dbReference type="EMBL" id="NYH52988.1"/>
    </source>
</evidence>
<dbReference type="RefSeq" id="WP_237683366.1">
    <property type="nucleotide sequence ID" value="NZ_JACCHL010000001.1"/>
</dbReference>
<dbReference type="AlphaFoldDB" id="A0A7Y9XC51"/>
<protein>
    <submittedName>
        <fullName evidence="1">Uncharacterized protein</fullName>
    </submittedName>
</protein>
<dbReference type="Proteomes" id="UP000584931">
    <property type="component" value="Unassembled WGS sequence"/>
</dbReference>
<evidence type="ECO:0000313" key="2">
    <source>
        <dbReference type="Proteomes" id="UP000584931"/>
    </source>
</evidence>
<proteinExistence type="predicted"/>
<organism evidence="1 2">
    <name type="scientific">Nocardiopsis sinuspersici</name>
    <dbReference type="NCBI Taxonomy" id="501010"/>
    <lineage>
        <taxon>Bacteria</taxon>
        <taxon>Bacillati</taxon>
        <taxon>Actinomycetota</taxon>
        <taxon>Actinomycetes</taxon>
        <taxon>Streptosporangiales</taxon>
        <taxon>Nocardiopsidaceae</taxon>
        <taxon>Nocardiopsis</taxon>
    </lineage>
</organism>
<reference evidence="1 2" key="1">
    <citation type="submission" date="2020-07" db="EMBL/GenBank/DDBJ databases">
        <title>Sequencing the genomes of 1000 actinobacteria strains.</title>
        <authorList>
            <person name="Klenk H.-P."/>
        </authorList>
    </citation>
    <scope>NUCLEOTIDE SEQUENCE [LARGE SCALE GENOMIC DNA]</scope>
    <source>
        <strain evidence="1 2">DSM 45278</strain>
    </source>
</reference>
<accession>A0A7Y9XC51</accession>
<dbReference type="EMBL" id="JACCHL010000001">
    <property type="protein sequence ID" value="NYH52988.1"/>
    <property type="molecule type" value="Genomic_DNA"/>
</dbReference>
<comment type="caution">
    <text evidence="1">The sequence shown here is derived from an EMBL/GenBank/DDBJ whole genome shotgun (WGS) entry which is preliminary data.</text>
</comment>